<evidence type="ECO:0000313" key="3">
    <source>
        <dbReference type="Proteomes" id="UP001163046"/>
    </source>
</evidence>
<proteinExistence type="predicted"/>
<comment type="caution">
    <text evidence="2">The sequence shown here is derived from an EMBL/GenBank/DDBJ whole genome shotgun (WGS) entry which is preliminary data.</text>
</comment>
<protein>
    <submittedName>
        <fullName evidence="2">Jouberin</fullName>
    </submittedName>
</protein>
<organism evidence="2 3">
    <name type="scientific">Desmophyllum pertusum</name>
    <dbReference type="NCBI Taxonomy" id="174260"/>
    <lineage>
        <taxon>Eukaryota</taxon>
        <taxon>Metazoa</taxon>
        <taxon>Cnidaria</taxon>
        <taxon>Anthozoa</taxon>
        <taxon>Hexacorallia</taxon>
        <taxon>Scleractinia</taxon>
        <taxon>Caryophylliina</taxon>
        <taxon>Caryophylliidae</taxon>
        <taxon>Desmophyllum</taxon>
    </lineage>
</organism>
<name>A0A9W9ZW33_9CNID</name>
<evidence type="ECO:0000313" key="2">
    <source>
        <dbReference type="EMBL" id="KAJ7388555.1"/>
    </source>
</evidence>
<gene>
    <name evidence="2" type="primary">AHI1_3</name>
    <name evidence="2" type="ORF">OS493_036922</name>
</gene>
<accession>A0A9W9ZW33</accession>
<dbReference type="InterPro" id="IPR052803">
    <property type="entry name" value="Cilium-Associated_Jouberin"/>
</dbReference>
<dbReference type="PANTHER" id="PTHR44499">
    <property type="entry name" value="JOUBERIN"/>
    <property type="match status" value="1"/>
</dbReference>
<dbReference type="AlphaFoldDB" id="A0A9W9ZW33"/>
<feature type="region of interest" description="Disordered" evidence="1">
    <location>
        <begin position="91"/>
        <end position="112"/>
    </location>
</feature>
<reference evidence="2" key="1">
    <citation type="submission" date="2023-01" db="EMBL/GenBank/DDBJ databases">
        <title>Genome assembly of the deep-sea coral Lophelia pertusa.</title>
        <authorList>
            <person name="Herrera S."/>
            <person name="Cordes E."/>
        </authorList>
    </citation>
    <scope>NUCLEOTIDE SEQUENCE</scope>
    <source>
        <strain evidence="2">USNM1676648</strain>
        <tissue evidence="2">Polyp</tissue>
    </source>
</reference>
<dbReference type="Proteomes" id="UP001163046">
    <property type="component" value="Unassembled WGS sequence"/>
</dbReference>
<sequence>MYSFHPLDHIIAFCSFGDSHPVLVYHYDPKAAKEEAKKFMTPPVTPSKNMLLRHSRTQATPDDVTRHVQMADVASDVLRMRKVKQKLDSVLDTPTLTKLHGHSNVENSREAR</sequence>
<dbReference type="PANTHER" id="PTHR44499:SF1">
    <property type="entry name" value="JOUBERIN"/>
    <property type="match status" value="1"/>
</dbReference>
<dbReference type="GO" id="GO:0044458">
    <property type="term" value="P:motile cilium assembly"/>
    <property type="evidence" value="ECO:0007669"/>
    <property type="project" value="TreeGrafter"/>
</dbReference>
<dbReference type="EMBL" id="MU825461">
    <property type="protein sequence ID" value="KAJ7388555.1"/>
    <property type="molecule type" value="Genomic_DNA"/>
</dbReference>
<keyword evidence="3" id="KW-1185">Reference proteome</keyword>
<evidence type="ECO:0000256" key="1">
    <source>
        <dbReference type="SAM" id="MobiDB-lite"/>
    </source>
</evidence>
<dbReference type="GO" id="GO:0036064">
    <property type="term" value="C:ciliary basal body"/>
    <property type="evidence" value="ECO:0007669"/>
    <property type="project" value="TreeGrafter"/>
</dbReference>